<accession>A0A0E9QQ26</accession>
<reference evidence="1" key="2">
    <citation type="journal article" date="2015" name="Fish Shellfish Immunol.">
        <title>Early steps in the European eel (Anguilla anguilla)-Vibrio vulnificus interaction in the gills: Role of the RtxA13 toxin.</title>
        <authorList>
            <person name="Callol A."/>
            <person name="Pajuelo D."/>
            <person name="Ebbesson L."/>
            <person name="Teles M."/>
            <person name="MacKenzie S."/>
            <person name="Amaro C."/>
        </authorList>
    </citation>
    <scope>NUCLEOTIDE SEQUENCE</scope>
</reference>
<organism evidence="1">
    <name type="scientific">Anguilla anguilla</name>
    <name type="common">European freshwater eel</name>
    <name type="synonym">Muraena anguilla</name>
    <dbReference type="NCBI Taxonomy" id="7936"/>
    <lineage>
        <taxon>Eukaryota</taxon>
        <taxon>Metazoa</taxon>
        <taxon>Chordata</taxon>
        <taxon>Craniata</taxon>
        <taxon>Vertebrata</taxon>
        <taxon>Euteleostomi</taxon>
        <taxon>Actinopterygii</taxon>
        <taxon>Neopterygii</taxon>
        <taxon>Teleostei</taxon>
        <taxon>Anguilliformes</taxon>
        <taxon>Anguillidae</taxon>
        <taxon>Anguilla</taxon>
    </lineage>
</organism>
<reference evidence="1" key="1">
    <citation type="submission" date="2014-11" db="EMBL/GenBank/DDBJ databases">
        <authorList>
            <person name="Amaro Gonzalez C."/>
        </authorList>
    </citation>
    <scope>NUCLEOTIDE SEQUENCE</scope>
</reference>
<evidence type="ECO:0000313" key="1">
    <source>
        <dbReference type="EMBL" id="JAH18904.1"/>
    </source>
</evidence>
<sequence>MKAGHCSQNV</sequence>
<proteinExistence type="predicted"/>
<name>A0A0E9QQ26_ANGAN</name>
<protein>
    <submittedName>
        <fullName evidence="1">Uncharacterized protein</fullName>
    </submittedName>
</protein>
<dbReference type="EMBL" id="GBXM01089673">
    <property type="protein sequence ID" value="JAH18904.1"/>
    <property type="molecule type" value="Transcribed_RNA"/>
</dbReference>